<dbReference type="Proteomes" id="UP000790709">
    <property type="component" value="Unassembled WGS sequence"/>
</dbReference>
<sequence length="576" mass="63004">MSAPENVSKNPEDGAEKHQYERAEFTHPPGFEEEVTSHELSLRGRKLTASLAFVAGAGFTLFGYDQGVMSALLTAGQFERVFPQVVVDTSLHNNHATLQSFVVAIYEIGCLVGALSNLWLGDRLGRRRTIVLGGCIMIVGAILQTASYSYAQLVVARIVTGLGNGLNTSTVPSYHAECSPAAKRGSLIMLEGSLITFGIMISYWIDFALYWASSSSAQWRVPIALQIVLALIMIFGIGFLPESPRWLVKHHRTAEAMAVISALEDRPPTDPEVQRTFHAIREAVAIEDFGYSDTDNEKDASQSRKRKRSPLKELFTGGRSQNFRRACLGIVNQCFQQITGINLITYYATILFQRLGLSDVNSRIIAAANGTEYFLASLIAIALIDRVGRRKLMLFGAVGQCLTMILLAVLGSVSGSGAQVVSSVLLFVFNSFFAVGWLGMTWLYPAEIVGLRIRAPANALSTASNWIFNFMVVMVTGPSFNNISWGTYIVFAALNAFIVPIVYFFFPETAGRSLEDMDVVFALAYNEGVSPVKVSLRKDIPLAGSPEADEILGIEPSARSSGRNSSESRRRTENTK</sequence>
<reference evidence="1" key="1">
    <citation type="journal article" date="2021" name="New Phytol.">
        <title>Evolutionary innovations through gain and loss of genes in the ectomycorrhizal Boletales.</title>
        <authorList>
            <person name="Wu G."/>
            <person name="Miyauchi S."/>
            <person name="Morin E."/>
            <person name="Kuo A."/>
            <person name="Drula E."/>
            <person name="Varga T."/>
            <person name="Kohler A."/>
            <person name="Feng B."/>
            <person name="Cao Y."/>
            <person name="Lipzen A."/>
            <person name="Daum C."/>
            <person name="Hundley H."/>
            <person name="Pangilinan J."/>
            <person name="Johnson J."/>
            <person name="Barry K."/>
            <person name="LaButti K."/>
            <person name="Ng V."/>
            <person name="Ahrendt S."/>
            <person name="Min B."/>
            <person name="Choi I.G."/>
            <person name="Park H."/>
            <person name="Plett J.M."/>
            <person name="Magnuson J."/>
            <person name="Spatafora J.W."/>
            <person name="Nagy L.G."/>
            <person name="Henrissat B."/>
            <person name="Grigoriev I.V."/>
            <person name="Yang Z.L."/>
            <person name="Xu J."/>
            <person name="Martin F.M."/>
        </authorList>
    </citation>
    <scope>NUCLEOTIDE SEQUENCE</scope>
    <source>
        <strain evidence="1">KUC20120723A-06</strain>
    </source>
</reference>
<proteinExistence type="predicted"/>
<organism evidence="1 2">
    <name type="scientific">Leucogyrophana mollusca</name>
    <dbReference type="NCBI Taxonomy" id="85980"/>
    <lineage>
        <taxon>Eukaryota</taxon>
        <taxon>Fungi</taxon>
        <taxon>Dikarya</taxon>
        <taxon>Basidiomycota</taxon>
        <taxon>Agaricomycotina</taxon>
        <taxon>Agaricomycetes</taxon>
        <taxon>Agaricomycetidae</taxon>
        <taxon>Boletales</taxon>
        <taxon>Boletales incertae sedis</taxon>
        <taxon>Leucogyrophana</taxon>
    </lineage>
</organism>
<comment type="caution">
    <text evidence="1">The sequence shown here is derived from an EMBL/GenBank/DDBJ whole genome shotgun (WGS) entry which is preliminary data.</text>
</comment>
<accession>A0ACB8B7D8</accession>
<dbReference type="EMBL" id="MU266558">
    <property type="protein sequence ID" value="KAH7920813.1"/>
    <property type="molecule type" value="Genomic_DNA"/>
</dbReference>
<protein>
    <submittedName>
        <fullName evidence="1">General substrate transporter</fullName>
    </submittedName>
</protein>
<evidence type="ECO:0000313" key="2">
    <source>
        <dbReference type="Proteomes" id="UP000790709"/>
    </source>
</evidence>
<evidence type="ECO:0000313" key="1">
    <source>
        <dbReference type="EMBL" id="KAH7920813.1"/>
    </source>
</evidence>
<gene>
    <name evidence="1" type="ORF">BV22DRAFT_1039421</name>
</gene>
<keyword evidence="2" id="KW-1185">Reference proteome</keyword>
<name>A0ACB8B7D8_9AGAM</name>